<organism evidence="2 3">
    <name type="scientific">Nocardioides yefusunii</name>
    <dbReference type="NCBI Taxonomy" id="2500546"/>
    <lineage>
        <taxon>Bacteria</taxon>
        <taxon>Bacillati</taxon>
        <taxon>Actinomycetota</taxon>
        <taxon>Actinomycetes</taxon>
        <taxon>Propionibacteriales</taxon>
        <taxon>Nocardioidaceae</taxon>
        <taxon>Nocardioides</taxon>
    </lineage>
</organism>
<sequence length="155" mass="17179">MVAPTPVSATGDEVVPMLVRRRGRERRGRGMRGPGVMPVAPGRPARPTDGARFDADVVAAVKLLEHRWHDQLPLVEYAVEEVPSLPAAWDDDEVPLSVLVHGHGARPHRVVVYRRPVERRSSGRQQQRALVLTLLVAHLADLLGKDVDEVDPRNH</sequence>
<name>A0ABW1QY23_9ACTN</name>
<dbReference type="CDD" id="cd12954">
    <property type="entry name" value="MMP_TTHA0227_like_1"/>
    <property type="match status" value="1"/>
</dbReference>
<dbReference type="EMBL" id="JBHSQI010000006">
    <property type="protein sequence ID" value="MFC6154466.1"/>
    <property type="molecule type" value="Genomic_DNA"/>
</dbReference>
<proteinExistence type="predicted"/>
<accession>A0ABW1QY23</accession>
<evidence type="ECO:0000256" key="1">
    <source>
        <dbReference type="SAM" id="MobiDB-lite"/>
    </source>
</evidence>
<dbReference type="RefSeq" id="WP_239022228.1">
    <property type="nucleotide sequence ID" value="NZ_CP034929.1"/>
</dbReference>
<dbReference type="Pfam" id="PF06262">
    <property type="entry name" value="Zincin_1"/>
    <property type="match status" value="1"/>
</dbReference>
<reference evidence="3" key="1">
    <citation type="journal article" date="2019" name="Int. J. Syst. Evol. Microbiol.">
        <title>The Global Catalogue of Microorganisms (GCM) 10K type strain sequencing project: providing services to taxonomists for standard genome sequencing and annotation.</title>
        <authorList>
            <consortium name="The Broad Institute Genomics Platform"/>
            <consortium name="The Broad Institute Genome Sequencing Center for Infectious Disease"/>
            <person name="Wu L."/>
            <person name="Ma J."/>
        </authorList>
    </citation>
    <scope>NUCLEOTIDE SEQUENCE [LARGE SCALE GENOMIC DNA]</scope>
    <source>
        <strain evidence="3">DFY28</strain>
    </source>
</reference>
<dbReference type="Gene3D" id="3.30.2010.20">
    <property type="match status" value="1"/>
</dbReference>
<dbReference type="Proteomes" id="UP001596098">
    <property type="component" value="Unassembled WGS sequence"/>
</dbReference>
<dbReference type="InterPro" id="IPR010428">
    <property type="entry name" value="Zincin_1"/>
</dbReference>
<evidence type="ECO:0000313" key="3">
    <source>
        <dbReference type="Proteomes" id="UP001596098"/>
    </source>
</evidence>
<dbReference type="InterPro" id="IPR038555">
    <property type="entry name" value="Zincin_1_sf"/>
</dbReference>
<feature type="region of interest" description="Disordered" evidence="1">
    <location>
        <begin position="22"/>
        <end position="50"/>
    </location>
</feature>
<comment type="caution">
    <text evidence="2">The sequence shown here is derived from an EMBL/GenBank/DDBJ whole genome shotgun (WGS) entry which is preliminary data.</text>
</comment>
<evidence type="ECO:0000313" key="2">
    <source>
        <dbReference type="EMBL" id="MFC6154466.1"/>
    </source>
</evidence>
<keyword evidence="3" id="KW-1185">Reference proteome</keyword>
<gene>
    <name evidence="2" type="ORF">ACFPWU_12425</name>
</gene>
<dbReference type="SUPFAM" id="SSF55486">
    <property type="entry name" value="Metalloproteases ('zincins'), catalytic domain"/>
    <property type="match status" value="1"/>
</dbReference>
<protein>
    <submittedName>
        <fullName evidence="2">Metallopeptidase family protein</fullName>
    </submittedName>
</protein>